<evidence type="ECO:0000256" key="1">
    <source>
        <dbReference type="SAM" id="Coils"/>
    </source>
</evidence>
<dbReference type="InterPro" id="IPR036388">
    <property type="entry name" value="WH-like_DNA-bd_sf"/>
</dbReference>
<dbReference type="CDD" id="cd00090">
    <property type="entry name" value="HTH_ARSR"/>
    <property type="match status" value="1"/>
</dbReference>
<evidence type="ECO:0000313" key="4">
    <source>
        <dbReference type="Proteomes" id="UP000287547"/>
    </source>
</evidence>
<gene>
    <name evidence="3" type="ORF">DMH04_34275</name>
</gene>
<evidence type="ECO:0000313" key="3">
    <source>
        <dbReference type="EMBL" id="RSM77791.1"/>
    </source>
</evidence>
<sequence>MQPRVKRLDASSLRGLAHPLRVRILEVLRSEGASTATKLSKQLGEDSGNVSWHLRQLAEHGFVAEDVDRGTRRERWWYALHDYTAVDTEAFLDNSDLQGLLSLLKSEVLQQQFRRAAGFMSEDWPPEWQEAAGMGYWKLRLSAAELTALREDLNNLVDRYEQKRGESEDADRKDIVFQFQTFPRIPKPS</sequence>
<dbReference type="Pfam" id="PF12840">
    <property type="entry name" value="HTH_20"/>
    <property type="match status" value="1"/>
</dbReference>
<dbReference type="Proteomes" id="UP000287547">
    <property type="component" value="Unassembled WGS sequence"/>
</dbReference>
<dbReference type="InterPro" id="IPR036390">
    <property type="entry name" value="WH_DNA-bd_sf"/>
</dbReference>
<dbReference type="SUPFAM" id="SSF46785">
    <property type="entry name" value="Winged helix' DNA-binding domain"/>
    <property type="match status" value="1"/>
</dbReference>
<dbReference type="InterPro" id="IPR001845">
    <property type="entry name" value="HTH_ArsR_DNA-bd_dom"/>
</dbReference>
<proteinExistence type="predicted"/>
<feature type="domain" description="HTH arsR-type" evidence="2">
    <location>
        <begin position="11"/>
        <end position="94"/>
    </location>
</feature>
<protein>
    <submittedName>
        <fullName evidence="3">ArsR family transcriptional regulator</fullName>
    </submittedName>
</protein>
<dbReference type="EMBL" id="QHKI01000039">
    <property type="protein sequence ID" value="RSM77791.1"/>
    <property type="molecule type" value="Genomic_DNA"/>
</dbReference>
<name>A0A428Z0P6_KIBAR</name>
<keyword evidence="1" id="KW-0175">Coiled coil</keyword>
<evidence type="ECO:0000259" key="2">
    <source>
        <dbReference type="SMART" id="SM00418"/>
    </source>
</evidence>
<comment type="caution">
    <text evidence="3">The sequence shown here is derived from an EMBL/GenBank/DDBJ whole genome shotgun (WGS) entry which is preliminary data.</text>
</comment>
<dbReference type="OrthoDB" id="7945987at2"/>
<dbReference type="GO" id="GO:0003700">
    <property type="term" value="F:DNA-binding transcription factor activity"/>
    <property type="evidence" value="ECO:0007669"/>
    <property type="project" value="InterPro"/>
</dbReference>
<reference evidence="3 4" key="1">
    <citation type="submission" date="2018-05" db="EMBL/GenBank/DDBJ databases">
        <title>Evolution of GPA BGCs.</title>
        <authorList>
            <person name="Waglechner N."/>
            <person name="Wright G.D."/>
        </authorList>
    </citation>
    <scope>NUCLEOTIDE SEQUENCE [LARGE SCALE GENOMIC DNA]</scope>
    <source>
        <strain evidence="3 4">A82846</strain>
    </source>
</reference>
<dbReference type="InterPro" id="IPR011991">
    <property type="entry name" value="ArsR-like_HTH"/>
</dbReference>
<dbReference type="SMART" id="SM00418">
    <property type="entry name" value="HTH_ARSR"/>
    <property type="match status" value="1"/>
</dbReference>
<accession>A0A428Z0P6</accession>
<dbReference type="AlphaFoldDB" id="A0A428Z0P6"/>
<organism evidence="3 4">
    <name type="scientific">Kibdelosporangium aridum</name>
    <dbReference type="NCBI Taxonomy" id="2030"/>
    <lineage>
        <taxon>Bacteria</taxon>
        <taxon>Bacillati</taxon>
        <taxon>Actinomycetota</taxon>
        <taxon>Actinomycetes</taxon>
        <taxon>Pseudonocardiales</taxon>
        <taxon>Pseudonocardiaceae</taxon>
        <taxon>Kibdelosporangium</taxon>
    </lineage>
</organism>
<feature type="coiled-coil region" evidence="1">
    <location>
        <begin position="143"/>
        <end position="173"/>
    </location>
</feature>
<dbReference type="Gene3D" id="1.10.10.10">
    <property type="entry name" value="Winged helix-like DNA-binding domain superfamily/Winged helix DNA-binding domain"/>
    <property type="match status" value="1"/>
</dbReference>